<gene>
    <name evidence="1" type="ORF">AVEN_110850_1</name>
    <name evidence="2" type="ORF">AVEN_189297_1</name>
</gene>
<accession>A0A4Y2SL91</accession>
<dbReference type="EMBL" id="BGPR01022042">
    <property type="protein sequence ID" value="GBN87925.1"/>
    <property type="molecule type" value="Genomic_DNA"/>
</dbReference>
<comment type="caution">
    <text evidence="1">The sequence shown here is derived from an EMBL/GenBank/DDBJ whole genome shotgun (WGS) entry which is preliminary data.</text>
</comment>
<sequence length="26" mass="2718">MSCISSAAGEVEEYPGSEISVDVRVC</sequence>
<dbReference type="AlphaFoldDB" id="A0A4Y2SL91"/>
<dbReference type="Proteomes" id="UP000499080">
    <property type="component" value="Unassembled WGS sequence"/>
</dbReference>
<evidence type="ECO:0000313" key="2">
    <source>
        <dbReference type="EMBL" id="GBN87974.1"/>
    </source>
</evidence>
<proteinExistence type="predicted"/>
<reference evidence="1 3" key="1">
    <citation type="journal article" date="2019" name="Sci. Rep.">
        <title>Orb-weaving spider Araneus ventricosus genome elucidates the spidroin gene catalogue.</title>
        <authorList>
            <person name="Kono N."/>
            <person name="Nakamura H."/>
            <person name="Ohtoshi R."/>
            <person name="Moran D.A.P."/>
            <person name="Shinohara A."/>
            <person name="Yoshida Y."/>
            <person name="Fujiwara M."/>
            <person name="Mori M."/>
            <person name="Tomita M."/>
            <person name="Arakawa K."/>
        </authorList>
    </citation>
    <scope>NUCLEOTIDE SEQUENCE [LARGE SCALE GENOMIC DNA]</scope>
</reference>
<evidence type="ECO:0000313" key="3">
    <source>
        <dbReference type="Proteomes" id="UP000499080"/>
    </source>
</evidence>
<name>A0A4Y2SL91_ARAVE</name>
<organism evidence="1 3">
    <name type="scientific">Araneus ventricosus</name>
    <name type="common">Orbweaver spider</name>
    <name type="synonym">Epeira ventricosa</name>
    <dbReference type="NCBI Taxonomy" id="182803"/>
    <lineage>
        <taxon>Eukaryota</taxon>
        <taxon>Metazoa</taxon>
        <taxon>Ecdysozoa</taxon>
        <taxon>Arthropoda</taxon>
        <taxon>Chelicerata</taxon>
        <taxon>Arachnida</taxon>
        <taxon>Araneae</taxon>
        <taxon>Araneomorphae</taxon>
        <taxon>Entelegynae</taxon>
        <taxon>Araneoidea</taxon>
        <taxon>Araneidae</taxon>
        <taxon>Araneus</taxon>
    </lineage>
</organism>
<evidence type="ECO:0000313" key="1">
    <source>
        <dbReference type="EMBL" id="GBN87925.1"/>
    </source>
</evidence>
<feature type="non-terminal residue" evidence="1">
    <location>
        <position position="26"/>
    </location>
</feature>
<dbReference type="EMBL" id="BGPR01022066">
    <property type="protein sequence ID" value="GBN87974.1"/>
    <property type="molecule type" value="Genomic_DNA"/>
</dbReference>
<protein>
    <submittedName>
        <fullName evidence="1">Uncharacterized protein</fullName>
    </submittedName>
</protein>
<keyword evidence="3" id="KW-1185">Reference proteome</keyword>